<dbReference type="Proteomes" id="UP000663832">
    <property type="component" value="Unassembled WGS sequence"/>
</dbReference>
<dbReference type="EMBL" id="CAJNOM010000103">
    <property type="protein sequence ID" value="CAF1053550.1"/>
    <property type="molecule type" value="Genomic_DNA"/>
</dbReference>
<keyword evidence="5" id="KW-1185">Reference proteome</keyword>
<dbReference type="Proteomes" id="UP000663877">
    <property type="component" value="Unassembled WGS sequence"/>
</dbReference>
<protein>
    <recommendedName>
        <fullName evidence="7">Ankyrin repeat protein</fullName>
    </recommendedName>
</protein>
<dbReference type="AlphaFoldDB" id="A0A814K2T8"/>
<dbReference type="PROSITE" id="PS50088">
    <property type="entry name" value="ANK_REPEAT"/>
    <property type="match status" value="1"/>
</dbReference>
<proteinExistence type="predicted"/>
<accession>A0A814K2T8</accession>
<dbReference type="Gene3D" id="1.25.40.20">
    <property type="entry name" value="Ankyrin repeat-containing domain"/>
    <property type="match status" value="1"/>
</dbReference>
<dbReference type="EMBL" id="CAJNOM010000137">
    <property type="protein sequence ID" value="CAF1120756.1"/>
    <property type="molecule type" value="Genomic_DNA"/>
</dbReference>
<evidence type="ECO:0000313" key="2">
    <source>
        <dbReference type="EMBL" id="CAF1045930.1"/>
    </source>
</evidence>
<organism evidence="2 6">
    <name type="scientific">Adineta steineri</name>
    <dbReference type="NCBI Taxonomy" id="433720"/>
    <lineage>
        <taxon>Eukaryota</taxon>
        <taxon>Metazoa</taxon>
        <taxon>Spiralia</taxon>
        <taxon>Gnathifera</taxon>
        <taxon>Rotifera</taxon>
        <taxon>Eurotatoria</taxon>
        <taxon>Bdelloidea</taxon>
        <taxon>Adinetida</taxon>
        <taxon>Adinetidae</taxon>
        <taxon>Adineta</taxon>
    </lineage>
</organism>
<sequence length="72" mass="8241">MIKLFIESRYDATPLHVATDRNRLDIVKYLIEEAHGGVHKLLQQTDTGINHQNIYGETTLHYAAIHDQNDAI</sequence>
<gene>
    <name evidence="2" type="ORF">BJG266_LOCUS18335</name>
    <name evidence="3" type="ORF">QVE165_LOCUS17753</name>
    <name evidence="4" type="ORF">QVE165_LOCUS21381</name>
</gene>
<dbReference type="OrthoDB" id="10254927at2759"/>
<comment type="caution">
    <text evidence="2">The sequence shown here is derived from an EMBL/GenBank/DDBJ whole genome shotgun (WGS) entry which is preliminary data.</text>
</comment>
<dbReference type="PROSITE" id="PS50297">
    <property type="entry name" value="ANK_REP_REGION"/>
    <property type="match status" value="1"/>
</dbReference>
<keyword evidence="1" id="KW-0040">ANK repeat</keyword>
<evidence type="ECO:0000313" key="5">
    <source>
        <dbReference type="Proteomes" id="UP000663832"/>
    </source>
</evidence>
<feature type="repeat" description="ANK" evidence="1">
    <location>
        <begin position="10"/>
        <end position="32"/>
    </location>
</feature>
<name>A0A814K2T8_9BILA</name>
<dbReference type="InterPro" id="IPR036770">
    <property type="entry name" value="Ankyrin_rpt-contain_sf"/>
</dbReference>
<evidence type="ECO:0000256" key="1">
    <source>
        <dbReference type="PROSITE-ProRule" id="PRU00023"/>
    </source>
</evidence>
<dbReference type="EMBL" id="CAJNOI010000093">
    <property type="protein sequence ID" value="CAF1045930.1"/>
    <property type="molecule type" value="Genomic_DNA"/>
</dbReference>
<dbReference type="SUPFAM" id="SSF48403">
    <property type="entry name" value="Ankyrin repeat"/>
    <property type="match status" value="1"/>
</dbReference>
<evidence type="ECO:0008006" key="7">
    <source>
        <dbReference type="Google" id="ProtNLM"/>
    </source>
</evidence>
<reference evidence="2" key="1">
    <citation type="submission" date="2021-02" db="EMBL/GenBank/DDBJ databases">
        <authorList>
            <person name="Nowell W R."/>
        </authorList>
    </citation>
    <scope>NUCLEOTIDE SEQUENCE</scope>
</reference>
<evidence type="ECO:0000313" key="3">
    <source>
        <dbReference type="EMBL" id="CAF1053550.1"/>
    </source>
</evidence>
<evidence type="ECO:0000313" key="6">
    <source>
        <dbReference type="Proteomes" id="UP000663877"/>
    </source>
</evidence>
<dbReference type="InterPro" id="IPR002110">
    <property type="entry name" value="Ankyrin_rpt"/>
</dbReference>
<evidence type="ECO:0000313" key="4">
    <source>
        <dbReference type="EMBL" id="CAF1120756.1"/>
    </source>
</evidence>
<dbReference type="Pfam" id="PF13637">
    <property type="entry name" value="Ank_4"/>
    <property type="match status" value="1"/>
</dbReference>